<evidence type="ECO:0000313" key="6">
    <source>
        <dbReference type="EMBL" id="XCG49367.1"/>
    </source>
</evidence>
<proteinExistence type="inferred from homology"/>
<organism evidence="6">
    <name type="scientific">Mesorhizobium sp. WSM2240</name>
    <dbReference type="NCBI Taxonomy" id="3228851"/>
    <lineage>
        <taxon>Bacteria</taxon>
        <taxon>Pseudomonadati</taxon>
        <taxon>Pseudomonadota</taxon>
        <taxon>Alphaproteobacteria</taxon>
        <taxon>Hyphomicrobiales</taxon>
        <taxon>Phyllobacteriaceae</taxon>
        <taxon>Mesorhizobium</taxon>
    </lineage>
</organism>
<evidence type="ECO:0000259" key="5">
    <source>
        <dbReference type="PROSITE" id="PS50931"/>
    </source>
</evidence>
<comment type="similarity">
    <text evidence="1">Belongs to the LysR transcriptional regulatory family.</text>
</comment>
<reference evidence="6" key="1">
    <citation type="submission" date="2024-06" db="EMBL/GenBank/DDBJ databases">
        <title>Mesorhizobium karijinii sp. nov., a symbiont of the iconic Swainsona formosa from arid Australia.</title>
        <authorList>
            <person name="Hill Y.J."/>
            <person name="Watkin E.L.J."/>
            <person name="O'Hara G.W."/>
            <person name="Terpolilli J."/>
            <person name="Tye M.L."/>
            <person name="Kohlmeier M.G."/>
        </authorList>
    </citation>
    <scope>NUCLEOTIDE SEQUENCE</scope>
    <source>
        <strain evidence="6">WSM2240</strain>
    </source>
</reference>
<evidence type="ECO:0000256" key="2">
    <source>
        <dbReference type="ARBA" id="ARBA00023015"/>
    </source>
</evidence>
<name>A0AAU8CR88_9HYPH</name>
<dbReference type="PROSITE" id="PS50931">
    <property type="entry name" value="HTH_LYSR"/>
    <property type="match status" value="1"/>
</dbReference>
<dbReference type="Gene3D" id="1.10.10.10">
    <property type="entry name" value="Winged helix-like DNA-binding domain superfamily/Winged helix DNA-binding domain"/>
    <property type="match status" value="1"/>
</dbReference>
<protein>
    <submittedName>
        <fullName evidence="6">LysR family transcriptional regulator</fullName>
    </submittedName>
</protein>
<dbReference type="InterPro" id="IPR000847">
    <property type="entry name" value="LysR_HTH_N"/>
</dbReference>
<dbReference type="RefSeq" id="WP_353643098.1">
    <property type="nucleotide sequence ID" value="NZ_CP159253.1"/>
</dbReference>
<dbReference type="PANTHER" id="PTHR30346">
    <property type="entry name" value="TRANSCRIPTIONAL DUAL REGULATOR HCAR-RELATED"/>
    <property type="match status" value="1"/>
</dbReference>
<dbReference type="SUPFAM" id="SSF46785">
    <property type="entry name" value="Winged helix' DNA-binding domain"/>
    <property type="match status" value="1"/>
</dbReference>
<dbReference type="Pfam" id="PF03466">
    <property type="entry name" value="LysR_substrate"/>
    <property type="match status" value="1"/>
</dbReference>
<sequence length="304" mass="34124">MDIHHIRYFLAVCETRNFTRAAEKCNVTQPALSRAVQQLEDEVGGLLFRRERNLTHITDLGALLRPRFQQILDELTGVRQEASRFLCLKDAHLKVGIMCTIGPRRFTGLLTDFNMRHKGIQLQLVEGVPGRLSQLLEAGEIDVAIMSSSDSFPERFDVTSLFRERFMLAFPTGHRLTQHDVVPITAIDGEIYLRRVNCEYWDHLSEICTSKGVRLRISYSSEREDWIQNMVAGGLGICFLPEYTAVIPGLQIRPVSEPDVTRDVCLVTVAGRRFSPAVSTFVGAVKSYGWAEGGSIASPRRSAA</sequence>
<feature type="domain" description="HTH lysR-type" evidence="5">
    <location>
        <begin position="1"/>
        <end position="55"/>
    </location>
</feature>
<gene>
    <name evidence="6" type="ORF">ABVK50_01635</name>
</gene>
<dbReference type="SUPFAM" id="SSF53850">
    <property type="entry name" value="Periplasmic binding protein-like II"/>
    <property type="match status" value="1"/>
</dbReference>
<dbReference type="FunFam" id="1.10.10.10:FF:000001">
    <property type="entry name" value="LysR family transcriptional regulator"/>
    <property type="match status" value="1"/>
</dbReference>
<dbReference type="PANTHER" id="PTHR30346:SF28">
    <property type="entry name" value="HTH-TYPE TRANSCRIPTIONAL REGULATOR CYNR"/>
    <property type="match status" value="1"/>
</dbReference>
<dbReference type="InterPro" id="IPR005119">
    <property type="entry name" value="LysR_subst-bd"/>
</dbReference>
<accession>A0AAU8CR88</accession>
<dbReference type="InterPro" id="IPR036390">
    <property type="entry name" value="WH_DNA-bd_sf"/>
</dbReference>
<keyword evidence="4" id="KW-0804">Transcription</keyword>
<dbReference type="GO" id="GO:0032993">
    <property type="term" value="C:protein-DNA complex"/>
    <property type="evidence" value="ECO:0007669"/>
    <property type="project" value="TreeGrafter"/>
</dbReference>
<evidence type="ECO:0000256" key="1">
    <source>
        <dbReference type="ARBA" id="ARBA00009437"/>
    </source>
</evidence>
<dbReference type="GO" id="GO:0003677">
    <property type="term" value="F:DNA binding"/>
    <property type="evidence" value="ECO:0007669"/>
    <property type="project" value="UniProtKB-KW"/>
</dbReference>
<evidence type="ECO:0000256" key="3">
    <source>
        <dbReference type="ARBA" id="ARBA00023125"/>
    </source>
</evidence>
<dbReference type="CDD" id="cd05466">
    <property type="entry name" value="PBP2_LTTR_substrate"/>
    <property type="match status" value="1"/>
</dbReference>
<dbReference type="InterPro" id="IPR036388">
    <property type="entry name" value="WH-like_DNA-bd_sf"/>
</dbReference>
<dbReference type="Gene3D" id="3.40.190.290">
    <property type="match status" value="1"/>
</dbReference>
<keyword evidence="3" id="KW-0238">DNA-binding</keyword>
<dbReference type="AlphaFoldDB" id="A0AAU8CR88"/>
<dbReference type="PRINTS" id="PR00039">
    <property type="entry name" value="HTHLYSR"/>
</dbReference>
<keyword evidence="2" id="KW-0805">Transcription regulation</keyword>
<evidence type="ECO:0000256" key="4">
    <source>
        <dbReference type="ARBA" id="ARBA00023163"/>
    </source>
</evidence>
<dbReference type="Pfam" id="PF00126">
    <property type="entry name" value="HTH_1"/>
    <property type="match status" value="1"/>
</dbReference>
<dbReference type="GO" id="GO:0003700">
    <property type="term" value="F:DNA-binding transcription factor activity"/>
    <property type="evidence" value="ECO:0007669"/>
    <property type="project" value="InterPro"/>
</dbReference>
<dbReference type="EMBL" id="CP159253">
    <property type="protein sequence ID" value="XCG49367.1"/>
    <property type="molecule type" value="Genomic_DNA"/>
</dbReference>